<name>A0A251R7G7_PRUPE</name>
<reference evidence="3 4" key="1">
    <citation type="journal article" date="2013" name="Nat. Genet.">
        <title>The high-quality draft genome of peach (Prunus persica) identifies unique patterns of genetic diversity, domestication and genome evolution.</title>
        <authorList>
            <consortium name="International Peach Genome Initiative"/>
            <person name="Verde I."/>
            <person name="Abbott A.G."/>
            <person name="Scalabrin S."/>
            <person name="Jung S."/>
            <person name="Shu S."/>
            <person name="Marroni F."/>
            <person name="Zhebentyayeva T."/>
            <person name="Dettori M.T."/>
            <person name="Grimwood J."/>
            <person name="Cattonaro F."/>
            <person name="Zuccolo A."/>
            <person name="Rossini L."/>
            <person name="Jenkins J."/>
            <person name="Vendramin E."/>
            <person name="Meisel L.A."/>
            <person name="Decroocq V."/>
            <person name="Sosinski B."/>
            <person name="Prochnik S."/>
            <person name="Mitros T."/>
            <person name="Policriti A."/>
            <person name="Cipriani G."/>
            <person name="Dondini L."/>
            <person name="Ficklin S."/>
            <person name="Goodstein D.M."/>
            <person name="Xuan P."/>
            <person name="Del Fabbro C."/>
            <person name="Aramini V."/>
            <person name="Copetti D."/>
            <person name="Gonzalez S."/>
            <person name="Horner D.S."/>
            <person name="Falchi R."/>
            <person name="Lucas S."/>
            <person name="Mica E."/>
            <person name="Maldonado J."/>
            <person name="Lazzari B."/>
            <person name="Bielenberg D."/>
            <person name="Pirona R."/>
            <person name="Miculan M."/>
            <person name="Barakat A."/>
            <person name="Testolin R."/>
            <person name="Stella A."/>
            <person name="Tartarini S."/>
            <person name="Tonutti P."/>
            <person name="Arus P."/>
            <person name="Orellana A."/>
            <person name="Wells C."/>
            <person name="Main D."/>
            <person name="Vizzotto G."/>
            <person name="Silva H."/>
            <person name="Salamini F."/>
            <person name="Schmutz J."/>
            <person name="Morgante M."/>
            <person name="Rokhsar D.S."/>
        </authorList>
    </citation>
    <scope>NUCLEOTIDE SEQUENCE [LARGE SCALE GENOMIC DNA]</scope>
    <source>
        <strain evidence="4">cv. Nemared</strain>
    </source>
</reference>
<dbReference type="GO" id="GO:0009658">
    <property type="term" value="P:chloroplast organization"/>
    <property type="evidence" value="ECO:0000318"/>
    <property type="project" value="GO_Central"/>
</dbReference>
<gene>
    <name evidence="3" type="ORF">PRUPE_1G342400</name>
</gene>
<dbReference type="SMART" id="SM00028">
    <property type="entry name" value="TPR"/>
    <property type="match status" value="3"/>
</dbReference>
<dbReference type="PANTHER" id="PTHR36350">
    <property type="entry name" value="TRANSMEMBRANE PROTEIN"/>
    <property type="match status" value="1"/>
</dbReference>
<protein>
    <submittedName>
        <fullName evidence="3">Uncharacterized protein</fullName>
    </submittedName>
</protein>
<evidence type="ECO:0000256" key="1">
    <source>
        <dbReference type="SAM" id="Coils"/>
    </source>
</evidence>
<dbReference type="EMBL" id="CM007651">
    <property type="protein sequence ID" value="ONI31974.1"/>
    <property type="molecule type" value="Genomic_DNA"/>
</dbReference>
<dbReference type="InterPro" id="IPR019734">
    <property type="entry name" value="TPR_rpt"/>
</dbReference>
<feature type="compositionally biased region" description="Polar residues" evidence="2">
    <location>
        <begin position="107"/>
        <end position="131"/>
    </location>
</feature>
<evidence type="ECO:0000256" key="2">
    <source>
        <dbReference type="SAM" id="MobiDB-lite"/>
    </source>
</evidence>
<dbReference type="OrthoDB" id="1856606at2759"/>
<feature type="coiled-coil region" evidence="1">
    <location>
        <begin position="220"/>
        <end position="276"/>
    </location>
</feature>
<dbReference type="InterPro" id="IPR011990">
    <property type="entry name" value="TPR-like_helical_dom_sf"/>
</dbReference>
<dbReference type="SUPFAM" id="SSF48452">
    <property type="entry name" value="TPR-like"/>
    <property type="match status" value="1"/>
</dbReference>
<dbReference type="Gramene" id="ONI31974">
    <property type="protein sequence ID" value="ONI31974"/>
    <property type="gene ID" value="PRUPE_1G342400"/>
</dbReference>
<dbReference type="Proteomes" id="UP000006882">
    <property type="component" value="Chromosome G1"/>
</dbReference>
<organism evidence="3 4">
    <name type="scientific">Prunus persica</name>
    <name type="common">Peach</name>
    <name type="synonym">Amygdalus persica</name>
    <dbReference type="NCBI Taxonomy" id="3760"/>
    <lineage>
        <taxon>Eukaryota</taxon>
        <taxon>Viridiplantae</taxon>
        <taxon>Streptophyta</taxon>
        <taxon>Embryophyta</taxon>
        <taxon>Tracheophyta</taxon>
        <taxon>Spermatophyta</taxon>
        <taxon>Magnoliopsida</taxon>
        <taxon>eudicotyledons</taxon>
        <taxon>Gunneridae</taxon>
        <taxon>Pentapetalae</taxon>
        <taxon>rosids</taxon>
        <taxon>fabids</taxon>
        <taxon>Rosales</taxon>
        <taxon>Rosaceae</taxon>
        <taxon>Amygdaloideae</taxon>
        <taxon>Amygdaleae</taxon>
        <taxon>Prunus</taxon>
    </lineage>
</organism>
<feature type="region of interest" description="Disordered" evidence="2">
    <location>
        <begin position="103"/>
        <end position="131"/>
    </location>
</feature>
<dbReference type="Gene3D" id="1.25.40.10">
    <property type="entry name" value="Tetratricopeptide repeat domain"/>
    <property type="match status" value="2"/>
</dbReference>
<dbReference type="Pfam" id="PF13432">
    <property type="entry name" value="TPR_16"/>
    <property type="match status" value="1"/>
</dbReference>
<dbReference type="Pfam" id="PF14559">
    <property type="entry name" value="TPR_19"/>
    <property type="match status" value="1"/>
</dbReference>
<keyword evidence="4" id="KW-1185">Reference proteome</keyword>
<dbReference type="STRING" id="3760.A0A251R7G7"/>
<evidence type="ECO:0000313" key="3">
    <source>
        <dbReference type="EMBL" id="ONI31974.1"/>
    </source>
</evidence>
<dbReference type="SMR" id="A0A251R7G7"/>
<dbReference type="AlphaFoldDB" id="A0A251R7G7"/>
<dbReference type="PANTHER" id="PTHR36350:SF3">
    <property type="entry name" value="TRANSMEMBRANE PROTEIN"/>
    <property type="match status" value="1"/>
</dbReference>
<sequence length="336" mass="37389">MNSSSTLASSSSSSSLFHFKLTPSKPTQPFLLRFAPPHSHNSHHAPALKITASSTNHNTLLPSNGGHNSNPILQNLKHYAKAAILIGVAATMFTKSSTLLARAEPQPTLTEQAPTQVSDDENQSSSPLSDFLGSNSEAIEALKSLLQQKLENGEDGEALKILQRLASAQPSATEWKFMMARVLSEMGENENARQVFEEILAADPLSFEALFENALLMDRSGEGEAVMKRLEDALQIAEEENKAKEARDVKLIMAQIQFLQKNVEDALNSYNELAKEDPKDFRPYFCRGMIYSLLDRNAEAREQFEKYRQLSPKKFEVDGYLRTPLSRVKLFGNDEN</sequence>
<dbReference type="eggNOG" id="ENOG502QVER">
    <property type="taxonomic scope" value="Eukaryota"/>
</dbReference>
<proteinExistence type="predicted"/>
<accession>A0A251R7G7</accession>
<keyword evidence="1" id="KW-0175">Coiled coil</keyword>
<evidence type="ECO:0000313" key="4">
    <source>
        <dbReference type="Proteomes" id="UP000006882"/>
    </source>
</evidence>